<proteinExistence type="predicted"/>
<comment type="caution">
    <text evidence="2">The sequence shown here is derived from an EMBL/GenBank/DDBJ whole genome shotgun (WGS) entry which is preliminary data.</text>
</comment>
<evidence type="ECO:0000256" key="1">
    <source>
        <dbReference type="SAM" id="Phobius"/>
    </source>
</evidence>
<evidence type="ECO:0000313" key="3">
    <source>
        <dbReference type="Proteomes" id="UP000287651"/>
    </source>
</evidence>
<accession>A0A426Y951</accession>
<reference evidence="2 3" key="1">
    <citation type="journal article" date="2014" name="Agronomy (Basel)">
        <title>A Draft Genome Sequence for Ensete ventricosum, the Drought-Tolerant Tree Against Hunger.</title>
        <authorList>
            <person name="Harrison J."/>
            <person name="Moore K.A."/>
            <person name="Paszkiewicz K."/>
            <person name="Jones T."/>
            <person name="Grant M."/>
            <person name="Ambacheew D."/>
            <person name="Muzemil S."/>
            <person name="Studholme D.J."/>
        </authorList>
    </citation>
    <scope>NUCLEOTIDE SEQUENCE [LARGE SCALE GENOMIC DNA]</scope>
</reference>
<gene>
    <name evidence="2" type="ORF">B296_00050477</name>
</gene>
<evidence type="ECO:0000313" key="2">
    <source>
        <dbReference type="EMBL" id="RRT48254.1"/>
    </source>
</evidence>
<dbReference type="AlphaFoldDB" id="A0A426Y951"/>
<keyword evidence="1" id="KW-1133">Transmembrane helix</keyword>
<feature type="transmembrane region" description="Helical" evidence="1">
    <location>
        <begin position="12"/>
        <end position="38"/>
    </location>
</feature>
<dbReference type="EMBL" id="AMZH03014079">
    <property type="protein sequence ID" value="RRT48254.1"/>
    <property type="molecule type" value="Genomic_DNA"/>
</dbReference>
<protein>
    <submittedName>
        <fullName evidence="2">Uncharacterized protein</fullName>
    </submittedName>
</protein>
<keyword evidence="1" id="KW-0472">Membrane</keyword>
<name>A0A426Y951_ENSVE</name>
<dbReference type="Proteomes" id="UP000287651">
    <property type="component" value="Unassembled WGS sequence"/>
</dbReference>
<organism evidence="2 3">
    <name type="scientific">Ensete ventricosum</name>
    <name type="common">Abyssinian banana</name>
    <name type="synonym">Musa ensete</name>
    <dbReference type="NCBI Taxonomy" id="4639"/>
    <lineage>
        <taxon>Eukaryota</taxon>
        <taxon>Viridiplantae</taxon>
        <taxon>Streptophyta</taxon>
        <taxon>Embryophyta</taxon>
        <taxon>Tracheophyta</taxon>
        <taxon>Spermatophyta</taxon>
        <taxon>Magnoliopsida</taxon>
        <taxon>Liliopsida</taxon>
        <taxon>Zingiberales</taxon>
        <taxon>Musaceae</taxon>
        <taxon>Ensete</taxon>
    </lineage>
</organism>
<keyword evidence="1" id="KW-0812">Transmembrane</keyword>
<sequence length="103" mass="11179">MDPASAAINPSSAAAITSTLLVMLFLIFCFFFLFLYLLCSLLPRGFAAGRAAPRKLPLPPGSMGWPYVGETFQLYSNNPDTFFALKQKRSVAFLPSLLVAVTA</sequence>